<protein>
    <recommendedName>
        <fullName evidence="2">DUF4249 family protein</fullName>
    </recommendedName>
</protein>
<evidence type="ECO:0008006" key="2">
    <source>
        <dbReference type="Google" id="ProtNLM"/>
    </source>
</evidence>
<sequence>MAAGRCRPLFFVVALALVCGCDESKGRVRDPFYDEPMVNCYLYRLQFYDYSVEYSTYAEVFDNDGLRMVPIVVLNRDTLEPYYYTPTAYRYGHENPFPTNARYDLNVTHYWGRAFSRVVMPGNFNMMLPPERYILGLDSTLVVSWQRSAAAQWYWLDIDLDYEFEDSLGVWDDFELSLDTILTDTVVVIRPGRLFPAKLKIARLVEGDGAAMVWSGNGPAIEPGDAGNVRGDGFGFFNAINEPREKYFYVGAPPLARRCPEARTVSARRLNRLRSRRVDSRSGRE</sequence>
<accession>A0A7C4GEB6</accession>
<gene>
    <name evidence="1" type="ORF">ENS41_09270</name>
</gene>
<dbReference type="PROSITE" id="PS51257">
    <property type="entry name" value="PROKAR_LIPOPROTEIN"/>
    <property type="match status" value="1"/>
</dbReference>
<reference evidence="1" key="1">
    <citation type="journal article" date="2020" name="mSystems">
        <title>Genome- and Community-Level Interaction Insights into Carbon Utilization and Element Cycling Functions of Hydrothermarchaeota in Hydrothermal Sediment.</title>
        <authorList>
            <person name="Zhou Z."/>
            <person name="Liu Y."/>
            <person name="Xu W."/>
            <person name="Pan J."/>
            <person name="Luo Z.H."/>
            <person name="Li M."/>
        </authorList>
    </citation>
    <scope>NUCLEOTIDE SEQUENCE [LARGE SCALE GENOMIC DNA]</scope>
    <source>
        <strain evidence="1">SpSt-488</strain>
    </source>
</reference>
<organism evidence="1">
    <name type="scientific">candidate division WOR-3 bacterium</name>
    <dbReference type="NCBI Taxonomy" id="2052148"/>
    <lineage>
        <taxon>Bacteria</taxon>
        <taxon>Bacteria division WOR-3</taxon>
    </lineage>
</organism>
<evidence type="ECO:0000313" key="1">
    <source>
        <dbReference type="EMBL" id="HGK29116.1"/>
    </source>
</evidence>
<proteinExistence type="predicted"/>
<comment type="caution">
    <text evidence="1">The sequence shown here is derived from an EMBL/GenBank/DDBJ whole genome shotgun (WGS) entry which is preliminary data.</text>
</comment>
<dbReference type="EMBL" id="DSUT01000194">
    <property type="protein sequence ID" value="HGK29116.1"/>
    <property type="molecule type" value="Genomic_DNA"/>
</dbReference>
<name>A0A7C4GEB6_UNCW3</name>
<dbReference type="AlphaFoldDB" id="A0A7C4GEB6"/>